<feature type="chain" id="PRO_5002710380" evidence="1">
    <location>
        <begin position="24"/>
        <end position="138"/>
    </location>
</feature>
<dbReference type="EMBL" id="CP000774">
    <property type="protein sequence ID" value="ABS62036.1"/>
    <property type="molecule type" value="Genomic_DNA"/>
</dbReference>
<keyword evidence="1" id="KW-0732">Signal</keyword>
<organism evidence="2 3">
    <name type="scientific">Parvibaculum lavamentivorans (strain DS-1 / DSM 13023 / NCIMB 13966)</name>
    <dbReference type="NCBI Taxonomy" id="402881"/>
    <lineage>
        <taxon>Bacteria</taxon>
        <taxon>Pseudomonadati</taxon>
        <taxon>Pseudomonadota</taxon>
        <taxon>Alphaproteobacteria</taxon>
        <taxon>Hyphomicrobiales</taxon>
        <taxon>Parvibaculaceae</taxon>
        <taxon>Parvibaculum</taxon>
    </lineage>
</organism>
<protein>
    <submittedName>
        <fullName evidence="2">Uncharacterized protein</fullName>
    </submittedName>
</protein>
<proteinExistence type="predicted"/>
<accession>A7HQ53</accession>
<dbReference type="Proteomes" id="UP000006377">
    <property type="component" value="Chromosome"/>
</dbReference>
<reference evidence="2 3" key="1">
    <citation type="journal article" date="2011" name="Stand. Genomic Sci.">
        <title>Complete genome sequence of Parvibaculum lavamentivorans type strain (DS-1(T)).</title>
        <authorList>
            <person name="Schleheck D."/>
            <person name="Weiss M."/>
            <person name="Pitluck S."/>
            <person name="Bruce D."/>
            <person name="Land M.L."/>
            <person name="Han S."/>
            <person name="Saunders E."/>
            <person name="Tapia R."/>
            <person name="Detter C."/>
            <person name="Brettin T."/>
            <person name="Han J."/>
            <person name="Woyke T."/>
            <person name="Goodwin L."/>
            <person name="Pennacchio L."/>
            <person name="Nolan M."/>
            <person name="Cook A.M."/>
            <person name="Kjelleberg S."/>
            <person name="Thomas T."/>
        </authorList>
    </citation>
    <scope>NUCLEOTIDE SEQUENCE [LARGE SCALE GENOMIC DNA]</scope>
    <source>
        <strain evidence="3">DS-1 / DSM 13023 / NCIMB 13966</strain>
    </source>
</reference>
<dbReference type="eggNOG" id="ENOG50340KV">
    <property type="taxonomic scope" value="Bacteria"/>
</dbReference>
<name>A7HQ53_PARL1</name>
<sequence length="138" mass="15270">MTVKSLLIAGITMVSLIAGAAFADVYLTGEEVAKLVVGKTIEGQYRECGVGRNDFREFYEESGRIRGAERACNVAGSWSKYQGQWEVKDGKFCVRLGSDRPSGCFDYKVDKDGVLTRYDEKGVAHVNFTIYDGNPDHL</sequence>
<dbReference type="AlphaFoldDB" id="A7HQ53"/>
<dbReference type="OrthoDB" id="7932891at2"/>
<evidence type="ECO:0000313" key="2">
    <source>
        <dbReference type="EMBL" id="ABS62036.1"/>
    </source>
</evidence>
<dbReference type="HOGENOM" id="CLU_1853284_0_0_5"/>
<gene>
    <name evidence="2" type="ordered locus">Plav_0413</name>
</gene>
<dbReference type="RefSeq" id="WP_011995327.1">
    <property type="nucleotide sequence ID" value="NC_009719.1"/>
</dbReference>
<evidence type="ECO:0000256" key="1">
    <source>
        <dbReference type="SAM" id="SignalP"/>
    </source>
</evidence>
<feature type="signal peptide" evidence="1">
    <location>
        <begin position="1"/>
        <end position="23"/>
    </location>
</feature>
<evidence type="ECO:0000313" key="3">
    <source>
        <dbReference type="Proteomes" id="UP000006377"/>
    </source>
</evidence>
<keyword evidence="3" id="KW-1185">Reference proteome</keyword>
<dbReference type="KEGG" id="pla:Plav_0413"/>